<reference evidence="13 14" key="1">
    <citation type="submission" date="2016-10" db="EMBL/GenBank/DDBJ databases">
        <authorList>
            <person name="de Groot N.N."/>
        </authorList>
    </citation>
    <scope>NUCLEOTIDE SEQUENCE [LARGE SCALE GENOMIC DNA]</scope>
    <source>
        <strain evidence="13 14">NP_1H</strain>
    </source>
</reference>
<dbReference type="GO" id="GO:0004474">
    <property type="term" value="F:malate synthase activity"/>
    <property type="evidence" value="ECO:0007669"/>
    <property type="project" value="UniProtKB-EC"/>
</dbReference>
<dbReference type="STRING" id="335973.SAMN04488693_10649"/>
<evidence type="ECO:0000259" key="11">
    <source>
        <dbReference type="Pfam" id="PF20656"/>
    </source>
</evidence>
<evidence type="ECO:0000313" key="14">
    <source>
        <dbReference type="Proteomes" id="UP000199258"/>
    </source>
</evidence>
<comment type="pathway">
    <text evidence="9">Carbohydrate metabolism; glyoxylate cycle; (S)-malate from isocitrate: step 2/2.</text>
</comment>
<dbReference type="UniPathway" id="UPA00703">
    <property type="reaction ID" value="UER00720"/>
</dbReference>
<dbReference type="InterPro" id="IPR048356">
    <property type="entry name" value="MS_N"/>
</dbReference>
<dbReference type="NCBIfam" id="TIGR01344">
    <property type="entry name" value="malate_syn_A"/>
    <property type="match status" value="1"/>
</dbReference>
<dbReference type="InterPro" id="IPR001465">
    <property type="entry name" value="Malate_synthase_TIM"/>
</dbReference>
<dbReference type="CDD" id="cd00727">
    <property type="entry name" value="malate_synt_A"/>
    <property type="match status" value="1"/>
</dbReference>
<evidence type="ECO:0000259" key="10">
    <source>
        <dbReference type="Pfam" id="PF01274"/>
    </source>
</evidence>
<sequence length="540" mass="61491">MNINGISLTAPPIPRQNEILTPEALDFLRELHAVAEPRRQELLQRRRDARNRIARGEDPRFLPETAHIRNDDGWQVAPPAPGLEDRRVEITGPVDRKMTVNALNSGANVWLADLEDSLTPTWANVINGQLNLQDALNRRIDFTTDEGREYRLGEKLPTVVVRPRGWHLPEQHLLIDGEPISGGIVDFGLYFFHNARTLIEQGRGPYFYLPKLENHLEARLWNDIFLRAQELLGIPCGTIRATVLIETITAAFEMEEILYELREHSSGLNAGRWDYIFSLIKNFRLRGPRFVLPDRTMVTMTAPFMRAYTEQLVRACHRRGAHAIGGMSAFIPNRRDEVVNAVALEKVHTDKMREASDGFDGSWVAHPDLVPVARAVFDVVLGEQPNQLRRQRTDVVPDDRALIDLTGTQGLITEAGIRTNLEVGVRYLEAWLRGNGAVTLKNLMEDAATAEISRSQIWQWIHVHAVTDDGEIVTREWVSELLEDEFERLPRFDDDRFDDARQLFEEVALGEDFPEFLTLPAYTRHLCAGQRPAPARALQR</sequence>
<comment type="similarity">
    <text evidence="1 9">Belongs to the malate synthase family.</text>
</comment>
<dbReference type="Gene3D" id="1.20.1220.12">
    <property type="entry name" value="Malate synthase, domain III"/>
    <property type="match status" value="1"/>
</dbReference>
<evidence type="ECO:0000259" key="12">
    <source>
        <dbReference type="Pfam" id="PF20659"/>
    </source>
</evidence>
<dbReference type="EC" id="2.3.3.9" evidence="2 9"/>
<dbReference type="EMBL" id="FNDT01000006">
    <property type="protein sequence ID" value="SDI10855.1"/>
    <property type="molecule type" value="Genomic_DNA"/>
</dbReference>
<feature type="active site" description="Proton acceptor" evidence="8">
    <location>
        <position position="162"/>
    </location>
</feature>
<evidence type="ECO:0000256" key="2">
    <source>
        <dbReference type="ARBA" id="ARBA00012636"/>
    </source>
</evidence>
<dbReference type="SUPFAM" id="SSF51645">
    <property type="entry name" value="Malate synthase G"/>
    <property type="match status" value="1"/>
</dbReference>
<dbReference type="FunFam" id="3.20.20.360:FF:000001">
    <property type="entry name" value="Malate synthase"/>
    <property type="match status" value="1"/>
</dbReference>
<organism evidence="13 14">
    <name type="scientific">Arthrobacter subterraneus</name>
    <dbReference type="NCBI Taxonomy" id="335973"/>
    <lineage>
        <taxon>Bacteria</taxon>
        <taxon>Bacillati</taxon>
        <taxon>Actinomycetota</taxon>
        <taxon>Actinomycetes</taxon>
        <taxon>Micrococcales</taxon>
        <taxon>Micrococcaceae</taxon>
        <taxon>Arthrobacter</taxon>
    </lineage>
</organism>
<dbReference type="InterPro" id="IPR011076">
    <property type="entry name" value="Malate_synth_sf"/>
</dbReference>
<accession>A0A1G8HVW4</accession>
<dbReference type="FunFam" id="1.20.1220.12:FF:000001">
    <property type="entry name" value="Malate synthase"/>
    <property type="match status" value="1"/>
</dbReference>
<dbReference type="GO" id="GO:0006099">
    <property type="term" value="P:tricarboxylic acid cycle"/>
    <property type="evidence" value="ECO:0007669"/>
    <property type="project" value="UniProtKB-KW"/>
</dbReference>
<dbReference type="Gene3D" id="3.20.20.360">
    <property type="entry name" value="Malate synthase, domain 3"/>
    <property type="match status" value="1"/>
</dbReference>
<evidence type="ECO:0000313" key="13">
    <source>
        <dbReference type="EMBL" id="SDI10855.1"/>
    </source>
</evidence>
<feature type="domain" description="Malate synthase N-terminal" evidence="11">
    <location>
        <begin position="10"/>
        <end position="67"/>
    </location>
</feature>
<proteinExistence type="inferred from homology"/>
<feature type="domain" description="Malate synthase C-terminal" evidence="12">
    <location>
        <begin position="412"/>
        <end position="523"/>
    </location>
</feature>
<comment type="catalytic activity">
    <reaction evidence="6 9">
        <text>glyoxylate + acetyl-CoA + H2O = (S)-malate + CoA + H(+)</text>
        <dbReference type="Rhea" id="RHEA:18181"/>
        <dbReference type="ChEBI" id="CHEBI:15377"/>
        <dbReference type="ChEBI" id="CHEBI:15378"/>
        <dbReference type="ChEBI" id="CHEBI:15589"/>
        <dbReference type="ChEBI" id="CHEBI:36655"/>
        <dbReference type="ChEBI" id="CHEBI:57287"/>
        <dbReference type="ChEBI" id="CHEBI:57288"/>
        <dbReference type="EC" id="2.3.3.9"/>
    </reaction>
</comment>
<dbReference type="PANTHER" id="PTHR42902:SF1">
    <property type="entry name" value="MALATE SYNTHASE 1-RELATED"/>
    <property type="match status" value="1"/>
</dbReference>
<evidence type="ECO:0000256" key="7">
    <source>
        <dbReference type="ARBA" id="ARBA00068441"/>
    </source>
</evidence>
<dbReference type="InterPro" id="IPR006252">
    <property type="entry name" value="Malate_synthA"/>
</dbReference>
<keyword evidence="3 9" id="KW-0329">Glyoxylate bypass</keyword>
<keyword evidence="14" id="KW-1185">Reference proteome</keyword>
<feature type="domain" description="Malate synthase TIM barrel" evidence="10">
    <location>
        <begin position="158"/>
        <end position="398"/>
    </location>
</feature>
<evidence type="ECO:0000256" key="8">
    <source>
        <dbReference type="PIRSR" id="PIRSR001363-1"/>
    </source>
</evidence>
<dbReference type="Pfam" id="PF20656">
    <property type="entry name" value="MS_N"/>
    <property type="match status" value="1"/>
</dbReference>
<evidence type="ECO:0000256" key="5">
    <source>
        <dbReference type="ARBA" id="ARBA00022679"/>
    </source>
</evidence>
<dbReference type="InterPro" id="IPR048355">
    <property type="entry name" value="MS_C"/>
</dbReference>
<keyword evidence="4 9" id="KW-0816">Tricarboxylic acid cycle</keyword>
<dbReference type="OrthoDB" id="9768429at2"/>
<dbReference type="InterPro" id="IPR044856">
    <property type="entry name" value="Malate_synth_C_sf"/>
</dbReference>
<dbReference type="PIRSF" id="PIRSF001363">
    <property type="entry name" value="Malate_synth"/>
    <property type="match status" value="1"/>
</dbReference>
<name>A0A1G8HVW4_9MICC</name>
<gene>
    <name evidence="13" type="ORF">SAMN04488693_10649</name>
</gene>
<dbReference type="AlphaFoldDB" id="A0A1G8HVW4"/>
<evidence type="ECO:0000256" key="4">
    <source>
        <dbReference type="ARBA" id="ARBA00022532"/>
    </source>
</evidence>
<dbReference type="PROSITE" id="PS00510">
    <property type="entry name" value="MALATE_SYNTHASE"/>
    <property type="match status" value="1"/>
</dbReference>
<dbReference type="Pfam" id="PF20659">
    <property type="entry name" value="MS_C"/>
    <property type="match status" value="1"/>
</dbReference>
<dbReference type="GO" id="GO:0005737">
    <property type="term" value="C:cytoplasm"/>
    <property type="evidence" value="ECO:0007669"/>
    <property type="project" value="TreeGrafter"/>
</dbReference>
<feature type="active site" description="Proton donor" evidence="8">
    <location>
        <position position="446"/>
    </location>
</feature>
<evidence type="ECO:0000256" key="6">
    <source>
        <dbReference type="ARBA" id="ARBA00047918"/>
    </source>
</evidence>
<dbReference type="GO" id="GO:0006097">
    <property type="term" value="P:glyoxylate cycle"/>
    <property type="evidence" value="ECO:0007669"/>
    <property type="project" value="UniProtKB-UniPathway"/>
</dbReference>
<dbReference type="Pfam" id="PF01274">
    <property type="entry name" value="MS_TIM-barrel"/>
    <property type="match status" value="1"/>
</dbReference>
<dbReference type="InterPro" id="IPR019830">
    <property type="entry name" value="Malate_synthase_CS"/>
</dbReference>
<dbReference type="Proteomes" id="UP000199258">
    <property type="component" value="Unassembled WGS sequence"/>
</dbReference>
<dbReference type="PANTHER" id="PTHR42902">
    <property type="entry name" value="MALATE SYNTHASE"/>
    <property type="match status" value="1"/>
</dbReference>
<evidence type="ECO:0000256" key="9">
    <source>
        <dbReference type="RuleBase" id="RU000555"/>
    </source>
</evidence>
<protein>
    <recommendedName>
        <fullName evidence="7 9">Malate synthase</fullName>
        <ecNumber evidence="2 9">2.3.3.9</ecNumber>
    </recommendedName>
</protein>
<dbReference type="RefSeq" id="WP_090585967.1">
    <property type="nucleotide sequence ID" value="NZ_FNDT01000006.1"/>
</dbReference>
<evidence type="ECO:0000256" key="1">
    <source>
        <dbReference type="ARBA" id="ARBA00006394"/>
    </source>
</evidence>
<keyword evidence="5 9" id="KW-0808">Transferase</keyword>
<dbReference type="InterPro" id="IPR046363">
    <property type="entry name" value="MS_N_TIM-barrel_dom"/>
</dbReference>
<evidence type="ECO:0000256" key="3">
    <source>
        <dbReference type="ARBA" id="ARBA00022435"/>
    </source>
</evidence>